<dbReference type="Pfam" id="PF05901">
    <property type="entry name" value="Excalibur"/>
    <property type="match status" value="1"/>
</dbReference>
<feature type="domain" description="Excalibur calcium-binding" evidence="2">
    <location>
        <begin position="357"/>
        <end position="393"/>
    </location>
</feature>
<dbReference type="STRING" id="762948.HMPREF0733_11375"/>
<dbReference type="SMART" id="SM00894">
    <property type="entry name" value="Excalibur"/>
    <property type="match status" value="1"/>
</dbReference>
<feature type="compositionally biased region" description="Polar residues" evidence="1">
    <location>
        <begin position="127"/>
        <end position="138"/>
    </location>
</feature>
<evidence type="ECO:0000313" key="3">
    <source>
        <dbReference type="EMBL" id="VEJ28772.1"/>
    </source>
</evidence>
<proteinExistence type="predicted"/>
<sequence length="395" mass="41764">MLKILSSRSGAHVFWPSASGQGHSLKLGTRFSAAFLALGLALSGCSSETITISESTVSAPSTPSANSAAEHSSASSQSAEASQQPTVSAQESEQTPTVTEVGESPEENNADTSTAHPGSQIRPGTVTIVNPDTSSVEPQGTAPIGSDEVSEALRILNTLPVKGRAPKTGYSRAQFGDAWSDIDHNGCDTRNDILNRDLTAKQHKNSRGCVVISGILNDPYTRKVINFMRGKDTSEQVQIDHVVALSDAWQSGAQEISAQERLQLANDPENLLAVDGPANQQKSDSDAATWLPANASFRCSYVARQIRVKAKYHLWVKPAEKEAMINVLTPCAGAAAKPAPVPQVDTPPAQNPAPALAFQTCADARAAGYRNMHRGAPGYSDHLDRDGDGIACESR</sequence>
<dbReference type="EMBL" id="LR134521">
    <property type="protein sequence ID" value="VEJ28772.1"/>
    <property type="molecule type" value="Genomic_DNA"/>
</dbReference>
<evidence type="ECO:0000256" key="1">
    <source>
        <dbReference type="SAM" id="MobiDB-lite"/>
    </source>
</evidence>
<accession>A0A448US74</accession>
<reference evidence="3 4" key="1">
    <citation type="submission" date="2018-12" db="EMBL/GenBank/DDBJ databases">
        <authorList>
            <consortium name="Pathogen Informatics"/>
        </authorList>
    </citation>
    <scope>NUCLEOTIDE SEQUENCE [LARGE SCALE GENOMIC DNA]</scope>
    <source>
        <strain evidence="3 4">NCTC10918</strain>
    </source>
</reference>
<protein>
    <submittedName>
        <fullName evidence="3">Domain of uncharacterized function (DUF1994)</fullName>
    </submittedName>
</protein>
<feature type="compositionally biased region" description="Polar residues" evidence="1">
    <location>
        <begin position="85"/>
        <end position="98"/>
    </location>
</feature>
<dbReference type="PANTHER" id="PTHR24094:SF15">
    <property type="entry name" value="AMP-DEPENDENT SYNTHETASE_LIGASE DOMAIN-CONTAINING PROTEIN-RELATED"/>
    <property type="match status" value="1"/>
</dbReference>
<dbReference type="PANTHER" id="PTHR24094">
    <property type="entry name" value="SECRETED PROTEIN"/>
    <property type="match status" value="1"/>
</dbReference>
<dbReference type="Pfam" id="PF07510">
    <property type="entry name" value="GmrSD_C"/>
    <property type="match status" value="1"/>
</dbReference>
<dbReference type="AlphaFoldDB" id="A0A448US74"/>
<gene>
    <name evidence="3" type="ORF">NCTC10918_00009</name>
</gene>
<feature type="region of interest" description="Disordered" evidence="1">
    <location>
        <begin position="56"/>
        <end position="146"/>
    </location>
</feature>
<dbReference type="InterPro" id="IPR008613">
    <property type="entry name" value="Excalibur_Ca-bd_domain"/>
</dbReference>
<organism evidence="3 4">
    <name type="scientific">Rothia dentocariosa</name>
    <dbReference type="NCBI Taxonomy" id="2047"/>
    <lineage>
        <taxon>Bacteria</taxon>
        <taxon>Bacillati</taxon>
        <taxon>Actinomycetota</taxon>
        <taxon>Actinomycetes</taxon>
        <taxon>Micrococcales</taxon>
        <taxon>Micrococcaceae</taxon>
        <taxon>Rothia</taxon>
    </lineage>
</organism>
<name>A0A448US74_9MICC</name>
<evidence type="ECO:0000259" key="2">
    <source>
        <dbReference type="SMART" id="SM00894"/>
    </source>
</evidence>
<evidence type="ECO:0000313" key="4">
    <source>
        <dbReference type="Proteomes" id="UP000270988"/>
    </source>
</evidence>
<dbReference type="InterPro" id="IPR011089">
    <property type="entry name" value="GmrSD_C"/>
</dbReference>
<feature type="compositionally biased region" description="Low complexity" evidence="1">
    <location>
        <begin position="56"/>
        <end position="84"/>
    </location>
</feature>
<dbReference type="Proteomes" id="UP000270988">
    <property type="component" value="Chromosome"/>
</dbReference>